<feature type="compositionally biased region" description="Basic and acidic residues" evidence="1">
    <location>
        <begin position="73"/>
        <end position="83"/>
    </location>
</feature>
<dbReference type="AlphaFoldDB" id="A0A8X6TM97"/>
<sequence>MKTVNARIGLRDRNVNQTSDNNRRSLLVDCICKQMKWFQKLWLAAPKMMKGRSNLQRNESDSESWKRPQSTKTIDRNFHTHPH</sequence>
<reference evidence="2" key="1">
    <citation type="submission" date="2020-08" db="EMBL/GenBank/DDBJ databases">
        <title>Multicomponent nature underlies the extraordinary mechanical properties of spider dragline silk.</title>
        <authorList>
            <person name="Kono N."/>
            <person name="Nakamura H."/>
            <person name="Mori M."/>
            <person name="Yoshida Y."/>
            <person name="Ohtoshi R."/>
            <person name="Malay A.D."/>
            <person name="Moran D.A.P."/>
            <person name="Tomita M."/>
            <person name="Numata K."/>
            <person name="Arakawa K."/>
        </authorList>
    </citation>
    <scope>NUCLEOTIDE SEQUENCE</scope>
</reference>
<name>A0A8X6TM97_NEPPI</name>
<feature type="region of interest" description="Disordered" evidence="1">
    <location>
        <begin position="49"/>
        <end position="83"/>
    </location>
</feature>
<keyword evidence="3" id="KW-1185">Reference proteome</keyword>
<proteinExistence type="predicted"/>
<dbReference type="EMBL" id="BMAW01108513">
    <property type="protein sequence ID" value="GFT34430.1"/>
    <property type="molecule type" value="Genomic_DNA"/>
</dbReference>
<evidence type="ECO:0000256" key="1">
    <source>
        <dbReference type="SAM" id="MobiDB-lite"/>
    </source>
</evidence>
<evidence type="ECO:0000313" key="2">
    <source>
        <dbReference type="EMBL" id="GFT34430.1"/>
    </source>
</evidence>
<comment type="caution">
    <text evidence="2">The sequence shown here is derived from an EMBL/GenBank/DDBJ whole genome shotgun (WGS) entry which is preliminary data.</text>
</comment>
<dbReference type="Proteomes" id="UP000887013">
    <property type="component" value="Unassembled WGS sequence"/>
</dbReference>
<evidence type="ECO:0000313" key="3">
    <source>
        <dbReference type="Proteomes" id="UP000887013"/>
    </source>
</evidence>
<accession>A0A8X6TM97</accession>
<protein>
    <submittedName>
        <fullName evidence="2">Uncharacterized protein</fullName>
    </submittedName>
</protein>
<gene>
    <name evidence="2" type="ORF">NPIL_177761</name>
</gene>
<organism evidence="2 3">
    <name type="scientific">Nephila pilipes</name>
    <name type="common">Giant wood spider</name>
    <name type="synonym">Nephila maculata</name>
    <dbReference type="NCBI Taxonomy" id="299642"/>
    <lineage>
        <taxon>Eukaryota</taxon>
        <taxon>Metazoa</taxon>
        <taxon>Ecdysozoa</taxon>
        <taxon>Arthropoda</taxon>
        <taxon>Chelicerata</taxon>
        <taxon>Arachnida</taxon>
        <taxon>Araneae</taxon>
        <taxon>Araneomorphae</taxon>
        <taxon>Entelegynae</taxon>
        <taxon>Araneoidea</taxon>
        <taxon>Nephilidae</taxon>
        <taxon>Nephila</taxon>
    </lineage>
</organism>